<sequence>MVRINKLIQLYNEVQSQIDASNETQKVLAQQITSGTDSNHWWETTLDQLNPRELYERYSHFSKLIDLFHISRSKKIASASSMLAPTSPAEDVSTNFPPC</sequence>
<accession>A0A7J9JUJ4</accession>
<proteinExistence type="predicted"/>
<name>A0A7J9JUJ4_9ROSI</name>
<reference evidence="1 2" key="1">
    <citation type="journal article" date="2019" name="Genome Biol. Evol.">
        <title>Insights into the evolution of the New World diploid cottons (Gossypium, subgenus Houzingenia) based on genome sequencing.</title>
        <authorList>
            <person name="Grover C.E."/>
            <person name="Arick M.A. 2nd"/>
            <person name="Thrash A."/>
            <person name="Conover J.L."/>
            <person name="Sanders W.S."/>
            <person name="Peterson D.G."/>
            <person name="Frelichowski J.E."/>
            <person name="Scheffler J.A."/>
            <person name="Scheffler B.E."/>
            <person name="Wendel J.F."/>
        </authorList>
    </citation>
    <scope>NUCLEOTIDE SEQUENCE [LARGE SCALE GENOMIC DNA]</scope>
    <source>
        <strain evidence="1">6</strain>
        <tissue evidence="1">Leaf</tissue>
    </source>
</reference>
<comment type="caution">
    <text evidence="1">The sequence shown here is derived from an EMBL/GenBank/DDBJ whole genome shotgun (WGS) entry which is preliminary data.</text>
</comment>
<dbReference type="EMBL" id="JABFAE010000009">
    <property type="protein sequence ID" value="MBA0837796.1"/>
    <property type="molecule type" value="Genomic_DNA"/>
</dbReference>
<evidence type="ECO:0000313" key="2">
    <source>
        <dbReference type="Proteomes" id="UP000593575"/>
    </source>
</evidence>
<keyword evidence="2" id="KW-1185">Reference proteome</keyword>
<evidence type="ECO:0000313" key="1">
    <source>
        <dbReference type="EMBL" id="MBA0837796.1"/>
    </source>
</evidence>
<protein>
    <submittedName>
        <fullName evidence="1">Uncharacterized protein</fullName>
    </submittedName>
</protein>
<dbReference type="Proteomes" id="UP000593575">
    <property type="component" value="Unassembled WGS sequence"/>
</dbReference>
<gene>
    <name evidence="1" type="ORF">Goarm_009919</name>
</gene>
<organism evidence="1 2">
    <name type="scientific">Gossypium armourianum</name>
    <dbReference type="NCBI Taxonomy" id="34283"/>
    <lineage>
        <taxon>Eukaryota</taxon>
        <taxon>Viridiplantae</taxon>
        <taxon>Streptophyta</taxon>
        <taxon>Embryophyta</taxon>
        <taxon>Tracheophyta</taxon>
        <taxon>Spermatophyta</taxon>
        <taxon>Magnoliopsida</taxon>
        <taxon>eudicotyledons</taxon>
        <taxon>Gunneridae</taxon>
        <taxon>Pentapetalae</taxon>
        <taxon>rosids</taxon>
        <taxon>malvids</taxon>
        <taxon>Malvales</taxon>
        <taxon>Malvaceae</taxon>
        <taxon>Malvoideae</taxon>
        <taxon>Gossypium</taxon>
    </lineage>
</organism>
<dbReference type="AlphaFoldDB" id="A0A7J9JUJ4"/>